<name>A0ABV8MWP4_9NEIS</name>
<dbReference type="EMBL" id="JBHSBU010000002">
    <property type="protein sequence ID" value="MFC4161736.1"/>
    <property type="molecule type" value="Genomic_DNA"/>
</dbReference>
<keyword evidence="3" id="KW-1185">Reference proteome</keyword>
<evidence type="ECO:0000313" key="2">
    <source>
        <dbReference type="EMBL" id="MFC4161736.1"/>
    </source>
</evidence>
<sequence>MPRHRFLLPLTLTLAGAAVSAAPAADPLCSGAAECRSKTLWSGKGRSAARLVQVQFPRSDQFKGCEQPVGAAPETVTRLALIQAGKPAQWLKTVCYRGDAFSAVVKAHRLTLSHSGQRDNERWTRTETLSLPELRLLATIERNTRPFGVNAVEEGTEWDQRALQGRQQTRLPKTAGGNADALLIPALRDIKGYNWRRHLLGTCALTVDAGGRRGFVLQGKPTRPNSAQLKLLRLGSQGLVVEIGDDIWVRPGANPASGDHLQLWFASAALGANPTVQQKVDRSVIGWAIDPFTGQTRLLAGSATVPPKAQSVPIDAGRRRRLYIELPPTERLTVAYADNDDGRQVARLVSSSQLDPNRAHTLGSAINADPNAKEAGCVVNGDYLDNRFPAGLPLPLQDKD</sequence>
<evidence type="ECO:0008006" key="4">
    <source>
        <dbReference type="Google" id="ProtNLM"/>
    </source>
</evidence>
<dbReference type="Proteomes" id="UP001595791">
    <property type="component" value="Unassembled WGS sequence"/>
</dbReference>
<evidence type="ECO:0000313" key="3">
    <source>
        <dbReference type="Proteomes" id="UP001595791"/>
    </source>
</evidence>
<evidence type="ECO:0000256" key="1">
    <source>
        <dbReference type="SAM" id="SignalP"/>
    </source>
</evidence>
<comment type="caution">
    <text evidence="2">The sequence shown here is derived from an EMBL/GenBank/DDBJ whole genome shotgun (WGS) entry which is preliminary data.</text>
</comment>
<keyword evidence="1" id="KW-0732">Signal</keyword>
<accession>A0ABV8MWP4</accession>
<protein>
    <recommendedName>
        <fullName evidence="4">DUF3616 domain-containing protein</fullName>
    </recommendedName>
</protein>
<gene>
    <name evidence="2" type="ORF">ACFOW7_20580</name>
</gene>
<reference evidence="3" key="1">
    <citation type="journal article" date="2019" name="Int. J. Syst. Evol. Microbiol.">
        <title>The Global Catalogue of Microorganisms (GCM) 10K type strain sequencing project: providing services to taxonomists for standard genome sequencing and annotation.</title>
        <authorList>
            <consortium name="The Broad Institute Genomics Platform"/>
            <consortium name="The Broad Institute Genome Sequencing Center for Infectious Disease"/>
            <person name="Wu L."/>
            <person name="Ma J."/>
        </authorList>
    </citation>
    <scope>NUCLEOTIDE SEQUENCE [LARGE SCALE GENOMIC DNA]</scope>
    <source>
        <strain evidence="3">LMG 29894</strain>
    </source>
</reference>
<feature type="chain" id="PRO_5046713122" description="DUF3616 domain-containing protein" evidence="1">
    <location>
        <begin position="25"/>
        <end position="400"/>
    </location>
</feature>
<organism evidence="2 3">
    <name type="scientific">Chitinimonas lacunae</name>
    <dbReference type="NCBI Taxonomy" id="1963018"/>
    <lineage>
        <taxon>Bacteria</taxon>
        <taxon>Pseudomonadati</taxon>
        <taxon>Pseudomonadota</taxon>
        <taxon>Betaproteobacteria</taxon>
        <taxon>Neisseriales</taxon>
        <taxon>Chitinibacteraceae</taxon>
        <taxon>Chitinimonas</taxon>
    </lineage>
</organism>
<feature type="signal peptide" evidence="1">
    <location>
        <begin position="1"/>
        <end position="24"/>
    </location>
</feature>
<proteinExistence type="predicted"/>
<dbReference type="RefSeq" id="WP_378168195.1">
    <property type="nucleotide sequence ID" value="NZ_JBHSBU010000002.1"/>
</dbReference>